<dbReference type="InterPro" id="IPR017441">
    <property type="entry name" value="Protein_kinase_ATP_BS"/>
</dbReference>
<dbReference type="AlphaFoldDB" id="A0AAF0F5T7"/>
<dbReference type="Gene3D" id="1.10.510.10">
    <property type="entry name" value="Transferase(Phosphotransferase) domain 1"/>
    <property type="match status" value="1"/>
</dbReference>
<dbReference type="FunFam" id="1.10.510.10:FF:000571">
    <property type="entry name" value="Maternal embryonic leucine zipper kinase"/>
    <property type="match status" value="1"/>
</dbReference>
<evidence type="ECO:0000256" key="2">
    <source>
        <dbReference type="ARBA" id="ARBA00022741"/>
    </source>
</evidence>
<feature type="region of interest" description="Disordered" evidence="8">
    <location>
        <begin position="873"/>
        <end position="1003"/>
    </location>
</feature>
<accession>A0AAF0F5T7</accession>
<keyword evidence="11" id="KW-1185">Reference proteome</keyword>
<feature type="compositionally biased region" description="Polar residues" evidence="8">
    <location>
        <begin position="970"/>
        <end position="990"/>
    </location>
</feature>
<comment type="catalytic activity">
    <reaction evidence="5">
        <text>a diacylglycerol + H2O = a monoacylglycerol + a fatty acid + H(+)</text>
        <dbReference type="Rhea" id="RHEA:32731"/>
        <dbReference type="ChEBI" id="CHEBI:15377"/>
        <dbReference type="ChEBI" id="CHEBI:15378"/>
        <dbReference type="ChEBI" id="CHEBI:17408"/>
        <dbReference type="ChEBI" id="CHEBI:18035"/>
        <dbReference type="ChEBI" id="CHEBI:28868"/>
    </reaction>
</comment>
<feature type="region of interest" description="Disordered" evidence="8">
    <location>
        <begin position="400"/>
        <end position="425"/>
    </location>
</feature>
<feature type="binding site" evidence="7">
    <location>
        <position position="60"/>
    </location>
    <ligand>
        <name>ATP</name>
        <dbReference type="ChEBI" id="CHEBI:30616"/>
    </ligand>
</feature>
<proteinExistence type="inferred from homology"/>
<protein>
    <recommendedName>
        <fullName evidence="9">Protein kinase domain-containing protein</fullName>
    </recommendedName>
</protein>
<name>A0AAF0F5T7_9BASI</name>
<dbReference type="Pfam" id="PF07859">
    <property type="entry name" value="Abhydrolase_3"/>
    <property type="match status" value="1"/>
</dbReference>
<dbReference type="Pfam" id="PF00069">
    <property type="entry name" value="Pkinase"/>
    <property type="match status" value="1"/>
</dbReference>
<dbReference type="FunFam" id="3.40.50.1820:FF:000252">
    <property type="entry name" value="Related to calmodulin-dependent protein kinase"/>
    <property type="match status" value="1"/>
</dbReference>
<dbReference type="GeneID" id="85228008"/>
<evidence type="ECO:0000259" key="9">
    <source>
        <dbReference type="SMART" id="SM00220"/>
    </source>
</evidence>
<dbReference type="PROSITE" id="PS00108">
    <property type="entry name" value="PROTEIN_KINASE_ST"/>
    <property type="match status" value="1"/>
</dbReference>
<dbReference type="InterPro" id="IPR000719">
    <property type="entry name" value="Prot_kinase_dom"/>
</dbReference>
<dbReference type="SUPFAM" id="SSF56112">
    <property type="entry name" value="Protein kinase-like (PK-like)"/>
    <property type="match status" value="1"/>
</dbReference>
<comment type="catalytic activity">
    <reaction evidence="6">
        <text>a monoacylglycerol + H2O = glycerol + a fatty acid + H(+)</text>
        <dbReference type="Rhea" id="RHEA:15245"/>
        <dbReference type="ChEBI" id="CHEBI:15377"/>
        <dbReference type="ChEBI" id="CHEBI:15378"/>
        <dbReference type="ChEBI" id="CHEBI:17408"/>
        <dbReference type="ChEBI" id="CHEBI:17754"/>
        <dbReference type="ChEBI" id="CHEBI:28868"/>
    </reaction>
</comment>
<dbReference type="InterPro" id="IPR011009">
    <property type="entry name" value="Kinase-like_dom_sf"/>
</dbReference>
<feature type="domain" description="Protein kinase" evidence="9">
    <location>
        <begin position="26"/>
        <end position="301"/>
    </location>
</feature>
<organism evidence="10 11">
    <name type="scientific">Malassezia japonica</name>
    <dbReference type="NCBI Taxonomy" id="223818"/>
    <lineage>
        <taxon>Eukaryota</taxon>
        <taxon>Fungi</taxon>
        <taxon>Dikarya</taxon>
        <taxon>Basidiomycota</taxon>
        <taxon>Ustilaginomycotina</taxon>
        <taxon>Malasseziomycetes</taxon>
        <taxon>Malasseziales</taxon>
        <taxon>Malasseziaceae</taxon>
        <taxon>Malassezia</taxon>
    </lineage>
</organism>
<dbReference type="SMART" id="SM00220">
    <property type="entry name" value="S_TKc"/>
    <property type="match status" value="1"/>
</dbReference>
<evidence type="ECO:0000313" key="11">
    <source>
        <dbReference type="Proteomes" id="UP001217754"/>
    </source>
</evidence>
<dbReference type="Proteomes" id="UP001217754">
    <property type="component" value="Chromosome 9"/>
</dbReference>
<evidence type="ECO:0000256" key="4">
    <source>
        <dbReference type="ARBA" id="ARBA00022840"/>
    </source>
</evidence>
<gene>
    <name evidence="10" type="ORF">MJAP1_004357</name>
</gene>
<evidence type="ECO:0000256" key="3">
    <source>
        <dbReference type="ARBA" id="ARBA00022801"/>
    </source>
</evidence>
<dbReference type="InterPro" id="IPR002168">
    <property type="entry name" value="Lipase_GDXG_HIS_AS"/>
</dbReference>
<dbReference type="EMBL" id="CP119966">
    <property type="protein sequence ID" value="WFD41360.1"/>
    <property type="molecule type" value="Genomic_DNA"/>
</dbReference>
<keyword evidence="4 7" id="KW-0067">ATP-binding</keyword>
<dbReference type="GO" id="GO:0004672">
    <property type="term" value="F:protein kinase activity"/>
    <property type="evidence" value="ECO:0007669"/>
    <property type="project" value="InterPro"/>
</dbReference>
<feature type="compositionally biased region" description="Basic and acidic residues" evidence="8">
    <location>
        <begin position="958"/>
        <end position="969"/>
    </location>
</feature>
<evidence type="ECO:0000256" key="1">
    <source>
        <dbReference type="ARBA" id="ARBA00010515"/>
    </source>
</evidence>
<reference evidence="10" key="1">
    <citation type="submission" date="2023-03" db="EMBL/GenBank/DDBJ databases">
        <title>Mating type loci evolution in Malassezia.</title>
        <authorList>
            <person name="Coelho M.A."/>
        </authorList>
    </citation>
    <scope>NUCLEOTIDE SEQUENCE</scope>
    <source>
        <strain evidence="10">CBS 9431</strain>
    </source>
</reference>
<dbReference type="PROSITE" id="PS01173">
    <property type="entry name" value="LIPASE_GDXG_HIS"/>
    <property type="match status" value="1"/>
</dbReference>
<feature type="region of interest" description="Disordered" evidence="8">
    <location>
        <begin position="312"/>
        <end position="331"/>
    </location>
</feature>
<keyword evidence="2 7" id="KW-0547">Nucleotide-binding</keyword>
<evidence type="ECO:0000256" key="8">
    <source>
        <dbReference type="SAM" id="MobiDB-lite"/>
    </source>
</evidence>
<dbReference type="PANTHER" id="PTHR24347">
    <property type="entry name" value="SERINE/THREONINE-PROTEIN KINASE"/>
    <property type="match status" value="1"/>
</dbReference>
<dbReference type="GO" id="GO:0016787">
    <property type="term" value="F:hydrolase activity"/>
    <property type="evidence" value="ECO:0007669"/>
    <property type="project" value="UniProtKB-KW"/>
</dbReference>
<dbReference type="InterPro" id="IPR013094">
    <property type="entry name" value="AB_hydrolase_3"/>
</dbReference>
<comment type="similarity">
    <text evidence="1">Belongs to the 'GDXG' lipolytic enzyme family.</text>
</comment>
<feature type="compositionally biased region" description="Low complexity" evidence="8">
    <location>
        <begin position="946"/>
        <end position="956"/>
    </location>
</feature>
<dbReference type="InterPro" id="IPR029058">
    <property type="entry name" value="AB_hydrolase_fold"/>
</dbReference>
<dbReference type="SUPFAM" id="SSF53474">
    <property type="entry name" value="alpha/beta-Hydrolases"/>
    <property type="match status" value="1"/>
</dbReference>
<dbReference type="Gene3D" id="3.40.50.1820">
    <property type="entry name" value="alpha/beta hydrolase"/>
    <property type="match status" value="1"/>
</dbReference>
<keyword evidence="3" id="KW-0378">Hydrolase</keyword>
<dbReference type="CDD" id="cd05117">
    <property type="entry name" value="STKc_CAMK"/>
    <property type="match status" value="1"/>
</dbReference>
<dbReference type="PROSITE" id="PS00107">
    <property type="entry name" value="PROTEIN_KINASE_ATP"/>
    <property type="match status" value="1"/>
</dbReference>
<evidence type="ECO:0000313" key="10">
    <source>
        <dbReference type="EMBL" id="WFD41360.1"/>
    </source>
</evidence>
<dbReference type="InterPro" id="IPR008271">
    <property type="entry name" value="Ser/Thr_kinase_AS"/>
</dbReference>
<evidence type="ECO:0000256" key="7">
    <source>
        <dbReference type="PROSITE-ProRule" id="PRU10141"/>
    </source>
</evidence>
<dbReference type="Gene3D" id="3.30.200.20">
    <property type="entry name" value="Phosphorylase Kinase, domain 1"/>
    <property type="match status" value="1"/>
</dbReference>
<dbReference type="GO" id="GO:0005524">
    <property type="term" value="F:ATP binding"/>
    <property type="evidence" value="ECO:0007669"/>
    <property type="project" value="UniProtKB-UniRule"/>
</dbReference>
<sequence>MSAERAAKFTEDGFPPLPDAMAEQYTMTRETLGYGTFAVVMVCVTKTTGTKRAVKIIARKPLCSAKDHDNVEVLPARLARDEIQILLNIHHPNMYVCRTALTFSIRLWDFYETDDALFLVTDLCEGGELFDTIVRRVSYDEYDARIVMREVLQGVAYLHKKNIIHRDLKPENILLMKKDDINHVVISDFGLAKIMPEEGMLLTACGSPQYVAPEVLLGKGYNQQVDIWSCGVIVFALLSGYTPFYSTDVQTLFQKIVNIDYEFNPDYWSQQSEMAKDFIRKCLCEKSKRMTAAEALQHPWIEGLMVSDGKQNRGSKLKRMLDPTEPINSNNQEDTLVNQVDRMEHLQNLRRKYGTTSEAHMERLDHFLKDFKEELGDHSYDASQPKDKGKNKVNSNKVDLELHSSEGPPGTLDEHRPSGETNGTKLSYTRHYIREASSGSRAQKETKTAEVLNELLEHYRTAERPSFSRVDPTVQTRPNSSSTFERAIKMVPTLLNQGLSIGSIIASHAIYGPPKKSWGVEMSILTKTIREVSKHSDLTTIPVLQKVFDLARFLPVPEDGLVTPVTFRVKRRGLRGILAESDAKETGKRELTGEWIVGKQTWRRLQSEWQNGKRSGKERVILYIHGGAYFVMSAITHRPLTIALSKYCECRVFCVNYRLAPDTIFPGALLDCVAAWFRLIDDLHIPANNIVFAADSAGGGLAIALLMYLRDNKYPLPGGAILFSPWVDLTLSCDSWETNKEFDYLPRPNDGDHMHPVAAYLGPNFDKYLTHPYVSPLFGDMHGLPPLLIQTGDAEVLRDENILFAHKCSLAGVPVRHEIYEDCVHVFQFFLFLDASRKALQSTRHFMRTALDKRPKRQASKVTADAREQLDNEMSGGMNNAQGQRVEPATGAPKGEAQVPAEENGEQLVTIKNVEPSDDESQDWALDSNSDNDKEDQEPMEQDPPSLSTSQSTEGQQSEERNIKYKDNMQAENTQKTKMLQVQSSQNEKANNIPIKNGKANSG</sequence>
<evidence type="ECO:0000256" key="5">
    <source>
        <dbReference type="ARBA" id="ARBA00047591"/>
    </source>
</evidence>
<evidence type="ECO:0000256" key="6">
    <source>
        <dbReference type="ARBA" id="ARBA00048461"/>
    </source>
</evidence>
<dbReference type="RefSeq" id="XP_060124257.1">
    <property type="nucleotide sequence ID" value="XM_060268274.1"/>
</dbReference>